<dbReference type="GO" id="GO:0002115">
    <property type="term" value="P:store-operated calcium entry"/>
    <property type="evidence" value="ECO:0007669"/>
    <property type="project" value="TreeGrafter"/>
</dbReference>
<evidence type="ECO:0000259" key="8">
    <source>
        <dbReference type="Pfam" id="PF16533"/>
    </source>
</evidence>
<comment type="subcellular location">
    <subcellularLocation>
        <location evidence="1">Membrane</location>
        <topology evidence="1">Single-pass type I membrane protein</topology>
    </subcellularLocation>
</comment>
<feature type="region of interest" description="Disordered" evidence="7">
    <location>
        <begin position="445"/>
        <end position="465"/>
    </location>
</feature>
<proteinExistence type="predicted"/>
<evidence type="ECO:0000256" key="5">
    <source>
        <dbReference type="ARBA" id="ARBA00023136"/>
    </source>
</evidence>
<evidence type="ECO:0000313" key="10">
    <source>
        <dbReference type="Ensembl" id="ENSXCOP00000024625.1"/>
    </source>
</evidence>
<dbReference type="Gene3D" id="1.10.150.50">
    <property type="entry name" value="Transcription Factor, Ets-1"/>
    <property type="match status" value="1"/>
</dbReference>
<organism evidence="10 11">
    <name type="scientific">Xiphophorus couchianus</name>
    <name type="common">Monterrey platyfish</name>
    <dbReference type="NCBI Taxonomy" id="32473"/>
    <lineage>
        <taxon>Eukaryota</taxon>
        <taxon>Metazoa</taxon>
        <taxon>Chordata</taxon>
        <taxon>Craniata</taxon>
        <taxon>Vertebrata</taxon>
        <taxon>Euteleostomi</taxon>
        <taxon>Actinopterygii</taxon>
        <taxon>Neopterygii</taxon>
        <taxon>Teleostei</taxon>
        <taxon>Neoteleostei</taxon>
        <taxon>Acanthomorphata</taxon>
        <taxon>Ovalentaria</taxon>
        <taxon>Atherinomorphae</taxon>
        <taxon>Cyprinodontiformes</taxon>
        <taxon>Poeciliidae</taxon>
        <taxon>Poeciliinae</taxon>
        <taxon>Xiphophorus</taxon>
    </lineage>
</organism>
<dbReference type="FunFam" id="1.20.5.340:FF:000011">
    <property type="entry name" value="Stromal interaction molecule 1"/>
    <property type="match status" value="1"/>
</dbReference>
<keyword evidence="3" id="KW-1133">Transmembrane helix</keyword>
<dbReference type="Gene3D" id="1.10.287.3550">
    <property type="match status" value="1"/>
</dbReference>
<reference evidence="10" key="2">
    <citation type="submission" date="2025-09" db="UniProtKB">
        <authorList>
            <consortium name="Ensembl"/>
        </authorList>
    </citation>
    <scope>IDENTIFICATION</scope>
</reference>
<dbReference type="AlphaFoldDB" id="A0A3B5MXD9"/>
<dbReference type="GO" id="GO:0005246">
    <property type="term" value="F:calcium channel regulator activity"/>
    <property type="evidence" value="ECO:0007669"/>
    <property type="project" value="InterPro"/>
</dbReference>
<evidence type="ECO:0000313" key="11">
    <source>
        <dbReference type="Proteomes" id="UP000261380"/>
    </source>
</evidence>
<evidence type="ECO:0000259" key="9">
    <source>
        <dbReference type="Pfam" id="PF25578"/>
    </source>
</evidence>
<evidence type="ECO:0000256" key="6">
    <source>
        <dbReference type="SAM" id="Coils"/>
    </source>
</evidence>
<dbReference type="PANTHER" id="PTHR15136">
    <property type="entry name" value="STROMAL INTERACTION MOLECULE HOMOLOG"/>
    <property type="match status" value="1"/>
</dbReference>
<dbReference type="Gene3D" id="1.20.5.340">
    <property type="match status" value="1"/>
</dbReference>
<dbReference type="PANTHER" id="PTHR15136:SF14">
    <property type="entry name" value="STROMAL INTERACTION MOLECULE 1 ISOFORM X1"/>
    <property type="match status" value="1"/>
</dbReference>
<evidence type="ECO:0000256" key="4">
    <source>
        <dbReference type="ARBA" id="ARBA00023054"/>
    </source>
</evidence>
<dbReference type="GO" id="GO:0005886">
    <property type="term" value="C:plasma membrane"/>
    <property type="evidence" value="ECO:0007669"/>
    <property type="project" value="TreeGrafter"/>
</dbReference>
<feature type="coiled-coil region" evidence="6">
    <location>
        <begin position="146"/>
        <end position="233"/>
    </location>
</feature>
<dbReference type="Proteomes" id="UP000261380">
    <property type="component" value="Unplaced"/>
</dbReference>
<dbReference type="GO" id="GO:0005509">
    <property type="term" value="F:calcium ion binding"/>
    <property type="evidence" value="ECO:0007669"/>
    <property type="project" value="TreeGrafter"/>
</dbReference>
<dbReference type="CDD" id="cd11722">
    <property type="entry name" value="SOAR"/>
    <property type="match status" value="1"/>
</dbReference>
<dbReference type="GO" id="GO:0005783">
    <property type="term" value="C:endoplasmic reticulum"/>
    <property type="evidence" value="ECO:0007669"/>
    <property type="project" value="TreeGrafter"/>
</dbReference>
<dbReference type="GO" id="GO:0006874">
    <property type="term" value="P:intracellular calcium ion homeostasis"/>
    <property type="evidence" value="ECO:0007669"/>
    <property type="project" value="TreeGrafter"/>
</dbReference>
<evidence type="ECO:0000256" key="1">
    <source>
        <dbReference type="ARBA" id="ARBA00004479"/>
    </source>
</evidence>
<name>A0A3B5MXD9_9TELE</name>
<dbReference type="InterPro" id="IPR037608">
    <property type="entry name" value="STIM1/2"/>
</dbReference>
<keyword evidence="2" id="KW-0812">Transmembrane</keyword>
<evidence type="ECO:0000256" key="2">
    <source>
        <dbReference type="ARBA" id="ARBA00022692"/>
    </source>
</evidence>
<accession>A0A3B5MXD9</accession>
<evidence type="ECO:0000256" key="3">
    <source>
        <dbReference type="ARBA" id="ARBA00022989"/>
    </source>
</evidence>
<dbReference type="InterPro" id="IPR032393">
    <property type="entry name" value="SOAR_STIM1/2"/>
</dbReference>
<evidence type="ECO:0000256" key="7">
    <source>
        <dbReference type="SAM" id="MobiDB-lite"/>
    </source>
</evidence>
<dbReference type="Pfam" id="PF16533">
    <property type="entry name" value="SOAR"/>
    <property type="match status" value="1"/>
</dbReference>
<keyword evidence="11" id="KW-1185">Reference proteome</keyword>
<feature type="domain" description="STIM1/2 EF-hand" evidence="9">
    <location>
        <begin position="20"/>
        <end position="57"/>
    </location>
</feature>
<dbReference type="InterPro" id="IPR013761">
    <property type="entry name" value="SAM/pointed_sf"/>
</dbReference>
<protein>
    <submittedName>
        <fullName evidence="10">Stromal interaction molecule 1b</fullName>
    </submittedName>
</protein>
<dbReference type="InterPro" id="IPR057835">
    <property type="entry name" value="EF-hand_STIM1/2"/>
</dbReference>
<reference evidence="10" key="1">
    <citation type="submission" date="2025-08" db="UniProtKB">
        <authorList>
            <consortium name="Ensembl"/>
        </authorList>
    </citation>
    <scope>IDENTIFICATION</scope>
</reference>
<dbReference type="Ensembl" id="ENSXCOT00000024923.1">
    <property type="protein sequence ID" value="ENSXCOP00000024625.1"/>
    <property type="gene ID" value="ENSXCOG00000018400.1"/>
</dbReference>
<feature type="region of interest" description="Disordered" evidence="7">
    <location>
        <begin position="500"/>
        <end position="528"/>
    </location>
</feature>
<dbReference type="Pfam" id="PF25578">
    <property type="entry name" value="EF-hand_STIM1"/>
    <property type="match status" value="1"/>
</dbReference>
<sequence length="555" mass="61741">WSLQQLLLPGDDTPMMSQEMKRQQLCNSFLSFEAIRSIHKLMDDDADGTVDAMETDERLLLLAVKNVTLTVSLLKVLDRSHAQKLQLKALDVVLFGPPAAGRQNRWKDLVLGLSVLMALGGCWFAYIQTRKSRDDLGKLIKDLEGLQRAEESLLDLQTKLRRAQEQQHCVQVEKVKVEEELRSEINSAKREAQRLRELREGSENERSRQKYAEQELEQVRMALRKAERELESRARWAQPEALQKWLQLTHEVEDQHYNNKKQNAERQLLQAREGAEKIKKKRSSLFGTFHVAHSSSLDDVDQKILSAKQALAEVTAALREKLHRWQQIESLTGFCVVNNPGLGALAAALNLDPSFLGLRPPTPQNLLLSDDLDDMDEDILSPGTLQCKPDRFFFSQSESGLATAAPAAKREVNSDSALALSLSESRALHHSRPHLLDSRPHLLQDQSSAHRGGGRGSGCLEKSSSLVELRGPSSSALTSACSTHSLCMAADDSAAFLSSSASSSSSGIGQGAGVQPSNLRKDRADGLEASVSRRKKAFYTIFRKRRDSPDAVSQR</sequence>
<dbReference type="GeneTree" id="ENSGT00390000000214"/>
<keyword evidence="5" id="KW-0472">Membrane</keyword>
<keyword evidence="4 6" id="KW-0175">Coiled coil</keyword>
<feature type="domain" description="STIM1/2 Orai1-activating region" evidence="8">
    <location>
        <begin position="236"/>
        <end position="335"/>
    </location>
</feature>